<name>A0A9P8TU77_9HYPO</name>
<keyword evidence="4" id="KW-1185">Reference proteome</keyword>
<feature type="region of interest" description="Disordered" evidence="1">
    <location>
        <begin position="1"/>
        <end position="25"/>
    </location>
</feature>
<gene>
    <name evidence="3" type="ORF">Trco_004494</name>
</gene>
<protein>
    <recommendedName>
        <fullName evidence="2">DUF1868 domain-containing protein</fullName>
    </recommendedName>
</protein>
<dbReference type="SUPFAM" id="SSF55144">
    <property type="entry name" value="LigT-like"/>
    <property type="match status" value="1"/>
</dbReference>
<accession>A0A9P8TU77</accession>
<dbReference type="EMBL" id="JAIWOZ010000003">
    <property type="protein sequence ID" value="KAH6608181.1"/>
    <property type="molecule type" value="Genomic_DNA"/>
</dbReference>
<dbReference type="InterPro" id="IPR009097">
    <property type="entry name" value="Cyclic_Pdiesterase"/>
</dbReference>
<dbReference type="AlphaFoldDB" id="A0A9P8TU77"/>
<dbReference type="Pfam" id="PF08975">
    <property type="entry name" value="2H-phosphodiest"/>
    <property type="match status" value="1"/>
</dbReference>
<feature type="domain" description="DUF1868" evidence="2">
    <location>
        <begin position="33"/>
        <end position="147"/>
    </location>
</feature>
<evidence type="ECO:0000259" key="2">
    <source>
        <dbReference type="Pfam" id="PF08975"/>
    </source>
</evidence>
<sequence>MVTCSSNDTKAKANKTNAPGSVHAETARWTGKKFNGKGQVLPFPGNTIICHLPLVSALHKALLPIHERLQSSRFTEFYALLPPSSWHMTIFEGVCDQMRKPGIWPKDLPLDAPLARCNDLFSDKLSKFDLGLQTPLRIAVTGLVMSKSGIRLDLAPVDAAEERRLRGLRDRLSELLQIRAPGHDTYVFHLALAYRFVPLGPRDEEALSVLLQECRLAIPNDFQLGEPEFCHFDDMFAFRRQFFLKGAT</sequence>
<reference evidence="3" key="1">
    <citation type="submission" date="2021-08" db="EMBL/GenBank/DDBJ databases">
        <title>Chromosome-Level Trichoderma cornu-damae using Hi-C Data.</title>
        <authorList>
            <person name="Kim C.S."/>
        </authorList>
    </citation>
    <scope>NUCLEOTIDE SEQUENCE</scope>
    <source>
        <strain evidence="3">KA19-0412C</strain>
    </source>
</reference>
<evidence type="ECO:0000313" key="3">
    <source>
        <dbReference type="EMBL" id="KAH6608181.1"/>
    </source>
</evidence>
<dbReference type="InterPro" id="IPR015069">
    <property type="entry name" value="2H-PEstase_DUF1868"/>
</dbReference>
<comment type="caution">
    <text evidence="3">The sequence shown here is derived from an EMBL/GenBank/DDBJ whole genome shotgun (WGS) entry which is preliminary data.</text>
</comment>
<proteinExistence type="predicted"/>
<evidence type="ECO:0000256" key="1">
    <source>
        <dbReference type="SAM" id="MobiDB-lite"/>
    </source>
</evidence>
<organism evidence="3 4">
    <name type="scientific">Trichoderma cornu-damae</name>
    <dbReference type="NCBI Taxonomy" id="654480"/>
    <lineage>
        <taxon>Eukaryota</taxon>
        <taxon>Fungi</taxon>
        <taxon>Dikarya</taxon>
        <taxon>Ascomycota</taxon>
        <taxon>Pezizomycotina</taxon>
        <taxon>Sordariomycetes</taxon>
        <taxon>Hypocreomycetidae</taxon>
        <taxon>Hypocreales</taxon>
        <taxon>Hypocreaceae</taxon>
        <taxon>Trichoderma</taxon>
    </lineage>
</organism>
<feature type="compositionally biased region" description="Polar residues" evidence="1">
    <location>
        <begin position="1"/>
        <end position="19"/>
    </location>
</feature>
<evidence type="ECO:0000313" key="4">
    <source>
        <dbReference type="Proteomes" id="UP000827724"/>
    </source>
</evidence>
<dbReference type="Proteomes" id="UP000827724">
    <property type="component" value="Unassembled WGS sequence"/>
</dbReference>
<dbReference type="Gene3D" id="3.90.1140.10">
    <property type="entry name" value="Cyclic phosphodiesterase"/>
    <property type="match status" value="1"/>
</dbReference>
<dbReference type="OrthoDB" id="2877829at2759"/>